<proteinExistence type="predicted"/>
<protein>
    <submittedName>
        <fullName evidence="1">Uncharacterized protein</fullName>
    </submittedName>
</protein>
<reference evidence="1 2" key="2">
    <citation type="journal article" date="2022" name="Mol. Ecol. Resour.">
        <title>The genomes of chicory, endive, great burdock and yacon provide insights into Asteraceae paleo-polyploidization history and plant inulin production.</title>
        <authorList>
            <person name="Fan W."/>
            <person name="Wang S."/>
            <person name="Wang H."/>
            <person name="Wang A."/>
            <person name="Jiang F."/>
            <person name="Liu H."/>
            <person name="Zhao H."/>
            <person name="Xu D."/>
            <person name="Zhang Y."/>
        </authorList>
    </citation>
    <scope>NUCLEOTIDE SEQUENCE [LARGE SCALE GENOMIC DNA]</scope>
    <source>
        <strain evidence="2">cv. Niubang</strain>
    </source>
</reference>
<dbReference type="EMBL" id="CM042051">
    <property type="protein sequence ID" value="KAI3729407.1"/>
    <property type="molecule type" value="Genomic_DNA"/>
</dbReference>
<dbReference type="Proteomes" id="UP001055879">
    <property type="component" value="Linkage Group LG05"/>
</dbReference>
<evidence type="ECO:0000313" key="1">
    <source>
        <dbReference type="EMBL" id="KAI3729407.1"/>
    </source>
</evidence>
<organism evidence="1 2">
    <name type="scientific">Arctium lappa</name>
    <name type="common">Greater burdock</name>
    <name type="synonym">Lappa major</name>
    <dbReference type="NCBI Taxonomy" id="4217"/>
    <lineage>
        <taxon>Eukaryota</taxon>
        <taxon>Viridiplantae</taxon>
        <taxon>Streptophyta</taxon>
        <taxon>Embryophyta</taxon>
        <taxon>Tracheophyta</taxon>
        <taxon>Spermatophyta</taxon>
        <taxon>Magnoliopsida</taxon>
        <taxon>eudicotyledons</taxon>
        <taxon>Gunneridae</taxon>
        <taxon>Pentapetalae</taxon>
        <taxon>asterids</taxon>
        <taxon>campanulids</taxon>
        <taxon>Asterales</taxon>
        <taxon>Asteraceae</taxon>
        <taxon>Carduoideae</taxon>
        <taxon>Cardueae</taxon>
        <taxon>Arctiinae</taxon>
        <taxon>Arctium</taxon>
    </lineage>
</organism>
<name>A0ACB9C508_ARCLA</name>
<evidence type="ECO:0000313" key="2">
    <source>
        <dbReference type="Proteomes" id="UP001055879"/>
    </source>
</evidence>
<keyword evidence="2" id="KW-1185">Reference proteome</keyword>
<reference evidence="2" key="1">
    <citation type="journal article" date="2022" name="Mol. Ecol. Resour.">
        <title>The genomes of chicory, endive, great burdock and yacon provide insights into Asteraceae palaeo-polyploidization history and plant inulin production.</title>
        <authorList>
            <person name="Fan W."/>
            <person name="Wang S."/>
            <person name="Wang H."/>
            <person name="Wang A."/>
            <person name="Jiang F."/>
            <person name="Liu H."/>
            <person name="Zhao H."/>
            <person name="Xu D."/>
            <person name="Zhang Y."/>
        </authorList>
    </citation>
    <scope>NUCLEOTIDE SEQUENCE [LARGE SCALE GENOMIC DNA]</scope>
    <source>
        <strain evidence="2">cv. Niubang</strain>
    </source>
</reference>
<accession>A0ACB9C508</accession>
<comment type="caution">
    <text evidence="1">The sequence shown here is derived from an EMBL/GenBank/DDBJ whole genome shotgun (WGS) entry which is preliminary data.</text>
</comment>
<gene>
    <name evidence="1" type="ORF">L6452_18064</name>
</gene>
<sequence>MTSLLEPLRLPDGSPVKSFKFRQLSFPSPVPDLVRYYCIDLGKSIPPLDPHAHCYLSIIVPRLTTQELKGSCVCFPGSHSLWVMIVVFFSLHSPPSYYFRKGDVVDIPLVKDTILYCCR</sequence>